<feature type="chain" id="PRO_5039022678" evidence="3">
    <location>
        <begin position="24"/>
        <end position="258"/>
    </location>
</feature>
<keyword evidence="2" id="KW-0472">Membrane</keyword>
<protein>
    <submittedName>
        <fullName evidence="4">Signal peptide-containing protein</fullName>
    </submittedName>
</protein>
<keyword evidence="2" id="KW-1133">Transmembrane helix</keyword>
<accession>A0A9D5DGJ1</accession>
<organism evidence="4">
    <name type="scientific">Cryptosporidium canis</name>
    <dbReference type="NCBI Taxonomy" id="195482"/>
    <lineage>
        <taxon>Eukaryota</taxon>
        <taxon>Sar</taxon>
        <taxon>Alveolata</taxon>
        <taxon>Apicomplexa</taxon>
        <taxon>Conoidasida</taxon>
        <taxon>Coccidia</taxon>
        <taxon>Eucoccidiorida</taxon>
        <taxon>Eimeriorina</taxon>
        <taxon>Cryptosporidiidae</taxon>
        <taxon>Cryptosporidium</taxon>
    </lineage>
</organism>
<comment type="caution">
    <text evidence="4">The sequence shown here is derived from an EMBL/GenBank/DDBJ whole genome shotgun (WGS) entry which is preliminary data.</text>
</comment>
<dbReference type="AlphaFoldDB" id="A0A9D5DGJ1"/>
<proteinExistence type="predicted"/>
<feature type="transmembrane region" description="Helical" evidence="2">
    <location>
        <begin position="203"/>
        <end position="228"/>
    </location>
</feature>
<keyword evidence="2" id="KW-0812">Transmembrane</keyword>
<reference evidence="4" key="1">
    <citation type="submission" date="2022-10" db="EMBL/GenBank/DDBJ databases">
        <title>Adaptive evolution leads to modifications in subtelomeric GC content in a zoonotic Cryptosporidium species.</title>
        <authorList>
            <person name="Li J."/>
            <person name="Feng Y."/>
            <person name="Xiao L."/>
        </authorList>
    </citation>
    <scope>NUCLEOTIDE SEQUENCE</scope>
    <source>
        <strain evidence="4">33844</strain>
    </source>
</reference>
<dbReference type="OrthoDB" id="338567at2759"/>
<evidence type="ECO:0000256" key="2">
    <source>
        <dbReference type="SAM" id="Phobius"/>
    </source>
</evidence>
<name>A0A9D5DGJ1_9CRYT</name>
<dbReference type="EMBL" id="JAPCXC010000058">
    <property type="protein sequence ID" value="KAJ1607447.1"/>
    <property type="molecule type" value="Genomic_DNA"/>
</dbReference>
<keyword evidence="1" id="KW-0175">Coiled coil</keyword>
<evidence type="ECO:0000313" key="4">
    <source>
        <dbReference type="EMBL" id="KAJ1607447.1"/>
    </source>
</evidence>
<feature type="coiled-coil region" evidence="1">
    <location>
        <begin position="32"/>
        <end position="59"/>
    </location>
</feature>
<evidence type="ECO:0000256" key="1">
    <source>
        <dbReference type="SAM" id="Coils"/>
    </source>
</evidence>
<dbReference type="Proteomes" id="UP001067231">
    <property type="component" value="Unassembled WGS sequence"/>
</dbReference>
<evidence type="ECO:0000256" key="3">
    <source>
        <dbReference type="SAM" id="SignalP"/>
    </source>
</evidence>
<gene>
    <name evidence="4" type="ORF">OJ253_2323</name>
</gene>
<keyword evidence="3" id="KW-0732">Signal</keyword>
<sequence>MLKINSLVLSCFIAFFLFGELFAVNLSCDARLRECEAEVKSLLKKNAECSSDLDSLKMEISHLSEMVSHCERNMGATQDPSPSISWGTAVRQLRNFFMFFKGAVVASYSNIPKELDSHIKSIYAKLYAYLGPIIDKYSEAYPMIALQIKSLLNKYVDLLRPYAENVQTYSELINNWLDKYVAKIESYEPHIAGTIPKSFHDRIFYILCAILALYVILESFCIALRLVFRCCGIRCNSSANKKNIKSPSSKSTPSNRRK</sequence>
<feature type="signal peptide" evidence="3">
    <location>
        <begin position="1"/>
        <end position="23"/>
    </location>
</feature>